<feature type="compositionally biased region" description="Low complexity" evidence="1">
    <location>
        <begin position="28"/>
        <end position="44"/>
    </location>
</feature>
<name>A0A5C3DX39_9BASI</name>
<feature type="compositionally biased region" description="Low complexity" evidence="1">
    <location>
        <begin position="492"/>
        <end position="503"/>
    </location>
</feature>
<feature type="compositionally biased region" description="Basic and acidic residues" evidence="1">
    <location>
        <begin position="1"/>
        <end position="12"/>
    </location>
</feature>
<evidence type="ECO:0000313" key="3">
    <source>
        <dbReference type="Proteomes" id="UP000324022"/>
    </source>
</evidence>
<dbReference type="Proteomes" id="UP000324022">
    <property type="component" value="Unassembled WGS sequence"/>
</dbReference>
<protein>
    <submittedName>
        <fullName evidence="2">Uncharacterized protein</fullName>
    </submittedName>
</protein>
<accession>A0A5C3DX39</accession>
<reference evidence="2 3" key="1">
    <citation type="submission" date="2018-03" db="EMBL/GenBank/DDBJ databases">
        <authorList>
            <person name="Guldener U."/>
        </authorList>
    </citation>
    <scope>NUCLEOTIDE SEQUENCE [LARGE SCALE GENOMIC DNA]</scope>
    <source>
        <strain evidence="2 3">NBRC100155</strain>
    </source>
</reference>
<keyword evidence="3" id="KW-1185">Reference proteome</keyword>
<dbReference type="OrthoDB" id="2534759at2759"/>
<dbReference type="PANTHER" id="PTHR38702">
    <property type="entry name" value="CALPONIN-HOMOLOGY (CH) DOMAIN-CONTAINING PROTEIN"/>
    <property type="match status" value="1"/>
</dbReference>
<feature type="region of interest" description="Disordered" evidence="1">
    <location>
        <begin position="158"/>
        <end position="191"/>
    </location>
</feature>
<dbReference type="PANTHER" id="PTHR38702:SF1">
    <property type="entry name" value="CALPONIN-HOMOLOGY (CH) DOMAIN-CONTAINING PROTEIN"/>
    <property type="match status" value="1"/>
</dbReference>
<gene>
    <name evidence="2" type="ORF">UTRI_01314_B</name>
</gene>
<sequence length="792" mass="85722">MASKMLDADKENFPPVNGDAASAKRPLSSASTNSSPPTTSTKSALGPASLAFPAQDPDEDRDVLASDGKTLRSKRSVLFYPSASLAAKSNQQPFSRSAAKRESILALGSIGYLQHLYTKQGIANRNRPMTKGAMTLAIGPAGEAMVSNSAGNALDSGSDVSMHGRLASSQIAEEESEAYSPELPPSPKAGSYTRPKFLDLARPLEADTQALRALLVSDLQRLSKSWALSDWIRQEPEVARIQKVLSDSGPQLDSSSAETEPSPVDLLAIIDVTTKAIRSVRSYVLALPQRSKIPTTSPNEPNGRDRYKRQSSFSGVSRPGQIGVPVPTRTSEILHHDLSTDDPSRRDSMLPTPSPNPRSGRRFSNTQSVEDAEVLSTLRKAALEMLSALKDMEERNRVEILGSVGEETEPDVSVKAAKGYTSSMTSSGDPDESSISTFAETALRTGYLYRSDLQIPDLAAERTILQSYLKTVNMVLPASAASAASVQDNRRPSSSGMSGTPSSEEAMHSATDVTPSIRLDPAEDLLTTSSQHTWASAGLNTAQRVSGFMIDHCGAGIDQDFDRSRLDRLQNAKNDLRHLLPLLYDGYLLCRAFNEAVRRSDKPWGYISSREMHDLEAEEAALLHKEALRVKQAQEAEALNFQTRTNRRSASEGESGATDTEPQSRSIDQESSTSRPGWTFRRTENLRVWAAALKLRYHIQTTATRATPAKPATTGPTYGSLGMGKLALHGRRAASESYAATSSVQHGTSKTLDFDPAKVARKEDGWQEMMTKLLLAWIDAVAEEQSVGPSGI</sequence>
<proteinExistence type="predicted"/>
<organism evidence="2 3">
    <name type="scientific">Ustilago trichophora</name>
    <dbReference type="NCBI Taxonomy" id="86804"/>
    <lineage>
        <taxon>Eukaryota</taxon>
        <taxon>Fungi</taxon>
        <taxon>Dikarya</taxon>
        <taxon>Basidiomycota</taxon>
        <taxon>Ustilaginomycotina</taxon>
        <taxon>Ustilaginomycetes</taxon>
        <taxon>Ustilaginales</taxon>
        <taxon>Ustilaginaceae</taxon>
        <taxon>Ustilago</taxon>
    </lineage>
</organism>
<feature type="compositionally biased region" description="Polar residues" evidence="1">
    <location>
        <begin position="657"/>
        <end position="676"/>
    </location>
</feature>
<dbReference type="EMBL" id="OOIN01000003">
    <property type="protein sequence ID" value="SPO21821.1"/>
    <property type="molecule type" value="Genomic_DNA"/>
</dbReference>
<feature type="compositionally biased region" description="Basic and acidic residues" evidence="1">
    <location>
        <begin position="332"/>
        <end position="348"/>
    </location>
</feature>
<feature type="region of interest" description="Disordered" evidence="1">
    <location>
        <begin position="1"/>
        <end position="68"/>
    </location>
</feature>
<evidence type="ECO:0000256" key="1">
    <source>
        <dbReference type="SAM" id="MobiDB-lite"/>
    </source>
</evidence>
<dbReference type="AlphaFoldDB" id="A0A5C3DX39"/>
<evidence type="ECO:0000313" key="2">
    <source>
        <dbReference type="EMBL" id="SPO21821.1"/>
    </source>
</evidence>
<feature type="region of interest" description="Disordered" evidence="1">
    <location>
        <begin position="292"/>
        <end position="369"/>
    </location>
</feature>
<feature type="region of interest" description="Disordered" evidence="1">
    <location>
        <begin position="638"/>
        <end position="677"/>
    </location>
</feature>
<feature type="region of interest" description="Disordered" evidence="1">
    <location>
        <begin position="482"/>
        <end position="511"/>
    </location>
</feature>